<dbReference type="EMBL" id="CABVLU010000002">
    <property type="protein sequence ID" value="VVT51211.1"/>
    <property type="molecule type" value="Genomic_DNA"/>
</dbReference>
<dbReference type="OrthoDB" id="3918848at2759"/>
<feature type="region of interest" description="Disordered" evidence="1">
    <location>
        <begin position="763"/>
        <end position="915"/>
    </location>
</feature>
<feature type="compositionally biased region" description="Basic and acidic residues" evidence="1">
    <location>
        <begin position="845"/>
        <end position="854"/>
    </location>
</feature>
<evidence type="ECO:0000256" key="1">
    <source>
        <dbReference type="SAM" id="MobiDB-lite"/>
    </source>
</evidence>
<feature type="compositionally biased region" description="Low complexity" evidence="1">
    <location>
        <begin position="22"/>
        <end position="79"/>
    </location>
</feature>
<feature type="compositionally biased region" description="Low complexity" evidence="1">
    <location>
        <begin position="87"/>
        <end position="104"/>
    </location>
</feature>
<dbReference type="AlphaFoldDB" id="A0A5E8BJ25"/>
<evidence type="ECO:0000313" key="4">
    <source>
        <dbReference type="Proteomes" id="UP000398389"/>
    </source>
</evidence>
<feature type="region of interest" description="Disordered" evidence="1">
    <location>
        <begin position="520"/>
        <end position="540"/>
    </location>
</feature>
<gene>
    <name evidence="3" type="ORF">SAPINGB_P003021</name>
</gene>
<keyword evidence="4" id="KW-1185">Reference proteome</keyword>
<evidence type="ECO:0000313" key="3">
    <source>
        <dbReference type="EMBL" id="VVT51211.1"/>
    </source>
</evidence>
<feature type="region of interest" description="Disordered" evidence="1">
    <location>
        <begin position="1"/>
        <end position="182"/>
    </location>
</feature>
<sequence>MAARSPASSSVAPVKRKPADISASSASAASVQIVPASSSSPAAAPPSGSSSSSRAPVTAATTTGTTLTTANSTMNNNHNNHNHNHNHSNSFSSSVPLGPSSGASQLPLGSSGSAKSLGPPHFSVAGGSGNGGPSTSYKTYSSVASSQPPVRAQNTGTTTPAGSGAHHPTASAAGVAGVGTNPTFENVAQRHSATGAGAAPQQTSQAHLQQPIAPVEVKIFSAHGKRILCVAEIRGKLSKLNAMAKKYNASCIIHSGNFGFFDSNSISRISLKIIKQLCVFSPLLDTKTLPQDPEEIKKTIAPDSLSELPSFLSGAQRLNVPVYTIYGAAEDLTVLEKFKEGTYKVPNLYIIDEATTHAIQTPSGLTLRLFGLGGSFVNHRLFDHGDGTLSIAGSPGVMWTTVLQMGQLISTVKRSFDPTEVRIFVSHPSPSREGLLAQLALSLRSDFTISSGLHFLYGSSFNETSALPSIDHFKGLLASSRAQFMELWNAVKTPLFSLVDEAQKQQLMLAYETFEAMPVSPADSKSTTTNPSANPSTANLSHHQPLDYIEVAFRNMWHFNLCDAEYGALVLNVAGGRVSSESYSEGFNFQYRFPRAQTAGITATTAIVSVPNSNSNNQQATAATQAAQQITTPTTTAATLNTSLDKSSRYPAKSILKNNSSATSTSPSSKLESKRPVQTVPAVAETTLPNGEIVELPGVWVPNGLPGREEVQNYFHPDDQKNIRAIVLKDNYMNRDKMFALVYFSTEEQAIRSLERINREKAGKASIIKSGGGSSTSGGSRSEGRSAPLSSTSSSLGITNGRGSHRSGPSTSSSTAGNSSSNSSWGPSLSLSSSSSRGRGGLHRGRSERGEPRHSTRGSGRSAPSGSVGSSTTSSSPAASASTQSASESASASSTATSPSSAPTKSEPAAVANKA</sequence>
<dbReference type="Pfam" id="PF10360">
    <property type="entry name" value="DUF2433"/>
    <property type="match status" value="1"/>
</dbReference>
<reference evidence="3 4" key="1">
    <citation type="submission" date="2019-09" db="EMBL/GenBank/DDBJ databases">
        <authorList>
            <person name="Brejova B."/>
        </authorList>
    </citation>
    <scope>NUCLEOTIDE SEQUENCE [LARGE SCALE GENOMIC DNA]</scope>
</reference>
<feature type="domain" description="DUF2433" evidence="2">
    <location>
        <begin position="457"/>
        <end position="592"/>
    </location>
</feature>
<feature type="compositionally biased region" description="Low complexity" evidence="1">
    <location>
        <begin position="806"/>
        <end position="837"/>
    </location>
</feature>
<feature type="compositionally biased region" description="Low complexity" evidence="1">
    <location>
        <begin position="526"/>
        <end position="539"/>
    </location>
</feature>
<dbReference type="GeneID" id="43581839"/>
<dbReference type="InterPro" id="IPR052743">
    <property type="entry name" value="Glutaminase_GtaA"/>
</dbReference>
<dbReference type="CDD" id="cd00590">
    <property type="entry name" value="RRM_SF"/>
    <property type="match status" value="1"/>
</dbReference>
<organism evidence="3 4">
    <name type="scientific">Magnusiomyces paraingens</name>
    <dbReference type="NCBI Taxonomy" id="2606893"/>
    <lineage>
        <taxon>Eukaryota</taxon>
        <taxon>Fungi</taxon>
        <taxon>Dikarya</taxon>
        <taxon>Ascomycota</taxon>
        <taxon>Saccharomycotina</taxon>
        <taxon>Dipodascomycetes</taxon>
        <taxon>Dipodascales</taxon>
        <taxon>Dipodascaceae</taxon>
        <taxon>Magnusiomyces</taxon>
    </lineage>
</organism>
<dbReference type="Proteomes" id="UP000398389">
    <property type="component" value="Unassembled WGS sequence"/>
</dbReference>
<evidence type="ECO:0000259" key="2">
    <source>
        <dbReference type="Pfam" id="PF10360"/>
    </source>
</evidence>
<dbReference type="PANTHER" id="PTHR31987:SF11">
    <property type="entry name" value="DUF2433 DOMAIN-CONTAINING PROTEIN"/>
    <property type="match status" value="1"/>
</dbReference>
<dbReference type="PANTHER" id="PTHR31987">
    <property type="entry name" value="GLUTAMINASE A-RELATED"/>
    <property type="match status" value="1"/>
</dbReference>
<accession>A0A5E8BJ25</accession>
<proteinExistence type="predicted"/>
<feature type="compositionally biased region" description="Low complexity" evidence="1">
    <location>
        <begin position="660"/>
        <end position="669"/>
    </location>
</feature>
<feature type="compositionally biased region" description="Polar residues" evidence="1">
    <location>
        <begin position="133"/>
        <end position="161"/>
    </location>
</feature>
<name>A0A5E8BJ25_9ASCO</name>
<feature type="compositionally biased region" description="Low complexity" evidence="1">
    <location>
        <begin position="857"/>
        <end position="915"/>
    </location>
</feature>
<protein>
    <recommendedName>
        <fullName evidence="2">DUF2433 domain-containing protein</fullName>
    </recommendedName>
</protein>
<dbReference type="RefSeq" id="XP_031853630.1">
    <property type="nucleotide sequence ID" value="XM_031997739.1"/>
</dbReference>
<feature type="region of interest" description="Disordered" evidence="1">
    <location>
        <begin position="651"/>
        <end position="678"/>
    </location>
</feature>
<dbReference type="InterPro" id="IPR018829">
    <property type="entry name" value="DUF2433"/>
</dbReference>
<feature type="compositionally biased region" description="Low complexity" evidence="1">
    <location>
        <begin position="1"/>
        <end position="13"/>
    </location>
</feature>